<accession>A0A6B8RM81</accession>
<dbReference type="InterPro" id="IPR050469">
    <property type="entry name" value="Diguanylate_Cyclase"/>
</dbReference>
<feature type="modified residue" description="4-aspartylphosphate" evidence="2">
    <location>
        <position position="484"/>
    </location>
</feature>
<dbReference type="PROSITE" id="PS50887">
    <property type="entry name" value="GGDEF"/>
    <property type="match status" value="1"/>
</dbReference>
<dbReference type="CDD" id="cd01949">
    <property type="entry name" value="GGDEF"/>
    <property type="match status" value="1"/>
</dbReference>
<dbReference type="SMART" id="SM00267">
    <property type="entry name" value="GGDEF"/>
    <property type="match status" value="1"/>
</dbReference>
<dbReference type="PROSITE" id="PS50894">
    <property type="entry name" value="HPT"/>
    <property type="match status" value="1"/>
</dbReference>
<dbReference type="RefSeq" id="WP_155702230.1">
    <property type="nucleotide sequence ID" value="NZ_CP034235.1"/>
</dbReference>
<dbReference type="GO" id="GO:0043709">
    <property type="term" value="P:cell adhesion involved in single-species biofilm formation"/>
    <property type="evidence" value="ECO:0007669"/>
    <property type="project" value="TreeGrafter"/>
</dbReference>
<organism evidence="6 7">
    <name type="scientific">Paenibacillus psychroresistens</name>
    <dbReference type="NCBI Taxonomy" id="1778678"/>
    <lineage>
        <taxon>Bacteria</taxon>
        <taxon>Bacillati</taxon>
        <taxon>Bacillota</taxon>
        <taxon>Bacilli</taxon>
        <taxon>Bacillales</taxon>
        <taxon>Paenibacillaceae</taxon>
        <taxon>Paenibacillus</taxon>
    </lineage>
</organism>
<feature type="modified residue" description="4-aspartylphosphate" evidence="2">
    <location>
        <position position="182"/>
    </location>
</feature>
<evidence type="ECO:0000256" key="1">
    <source>
        <dbReference type="PROSITE-ProRule" id="PRU00110"/>
    </source>
</evidence>
<dbReference type="InterPro" id="IPR000160">
    <property type="entry name" value="GGDEF_dom"/>
</dbReference>
<dbReference type="EMBL" id="CP034235">
    <property type="protein sequence ID" value="QGQ97129.1"/>
    <property type="molecule type" value="Genomic_DNA"/>
</dbReference>
<dbReference type="InterPro" id="IPR043128">
    <property type="entry name" value="Rev_trsase/Diguanyl_cyclase"/>
</dbReference>
<dbReference type="GO" id="GO:0000160">
    <property type="term" value="P:phosphorelay signal transduction system"/>
    <property type="evidence" value="ECO:0007669"/>
    <property type="project" value="InterPro"/>
</dbReference>
<dbReference type="AlphaFoldDB" id="A0A6B8RM81"/>
<proteinExistence type="predicted"/>
<dbReference type="SUPFAM" id="SSF52172">
    <property type="entry name" value="CheY-like"/>
    <property type="match status" value="2"/>
</dbReference>
<dbReference type="SUPFAM" id="SSF47226">
    <property type="entry name" value="Histidine-containing phosphotransfer domain, HPT domain"/>
    <property type="match status" value="1"/>
</dbReference>
<evidence type="ECO:0000313" key="7">
    <source>
        <dbReference type="Proteomes" id="UP000426246"/>
    </source>
</evidence>
<feature type="domain" description="Response regulatory" evidence="3">
    <location>
        <begin position="133"/>
        <end position="249"/>
    </location>
</feature>
<dbReference type="InterPro" id="IPR029787">
    <property type="entry name" value="Nucleotide_cyclase"/>
</dbReference>
<dbReference type="OrthoDB" id="9759607at2"/>
<dbReference type="Proteomes" id="UP000426246">
    <property type="component" value="Chromosome"/>
</dbReference>
<dbReference type="Gene3D" id="3.40.50.2300">
    <property type="match status" value="2"/>
</dbReference>
<keyword evidence="7" id="KW-1185">Reference proteome</keyword>
<evidence type="ECO:0000259" key="3">
    <source>
        <dbReference type="PROSITE" id="PS50110"/>
    </source>
</evidence>
<dbReference type="GO" id="GO:0052621">
    <property type="term" value="F:diguanylate cyclase activity"/>
    <property type="evidence" value="ECO:0007669"/>
    <property type="project" value="TreeGrafter"/>
</dbReference>
<dbReference type="SUPFAM" id="SSF55073">
    <property type="entry name" value="Nucleotide cyclase"/>
    <property type="match status" value="1"/>
</dbReference>
<dbReference type="InterPro" id="IPR011006">
    <property type="entry name" value="CheY-like_superfamily"/>
</dbReference>
<feature type="domain" description="HPt" evidence="5">
    <location>
        <begin position="8"/>
        <end position="106"/>
    </location>
</feature>
<dbReference type="Pfam" id="PF00990">
    <property type="entry name" value="GGDEF"/>
    <property type="match status" value="1"/>
</dbReference>
<evidence type="ECO:0000259" key="4">
    <source>
        <dbReference type="PROSITE" id="PS50887"/>
    </source>
</evidence>
<feature type="domain" description="GGDEF" evidence="4">
    <location>
        <begin position="289"/>
        <end position="422"/>
    </location>
</feature>
<dbReference type="PROSITE" id="PS50110">
    <property type="entry name" value="RESPONSE_REGULATORY"/>
    <property type="match status" value="2"/>
</dbReference>
<dbReference type="KEGG" id="ppsc:EHS13_20670"/>
<gene>
    <name evidence="6" type="ORF">EHS13_20670</name>
</gene>
<dbReference type="GO" id="GO:0005886">
    <property type="term" value="C:plasma membrane"/>
    <property type="evidence" value="ECO:0007669"/>
    <property type="project" value="TreeGrafter"/>
</dbReference>
<evidence type="ECO:0000313" key="6">
    <source>
        <dbReference type="EMBL" id="QGQ97129.1"/>
    </source>
</evidence>
<evidence type="ECO:0000259" key="5">
    <source>
        <dbReference type="PROSITE" id="PS50894"/>
    </source>
</evidence>
<dbReference type="InterPro" id="IPR036641">
    <property type="entry name" value="HPT_dom_sf"/>
</dbReference>
<feature type="modified residue" description="Phosphohistidine" evidence="1">
    <location>
        <position position="48"/>
    </location>
</feature>
<dbReference type="FunFam" id="3.30.70.270:FF:000001">
    <property type="entry name" value="Diguanylate cyclase domain protein"/>
    <property type="match status" value="1"/>
</dbReference>
<reference evidence="7" key="1">
    <citation type="submission" date="2018-11" db="EMBL/GenBank/DDBJ databases">
        <title>Complete genome sequence of Paenibacillus sp. ML311-T8.</title>
        <authorList>
            <person name="Nam Y.-D."/>
            <person name="Kang J."/>
            <person name="Chung W.-H."/>
            <person name="Park Y.S."/>
        </authorList>
    </citation>
    <scope>NUCLEOTIDE SEQUENCE [LARGE SCALE GENOMIC DNA]</scope>
    <source>
        <strain evidence="7">ML311-T8</strain>
    </source>
</reference>
<dbReference type="NCBIfam" id="TIGR00254">
    <property type="entry name" value="GGDEF"/>
    <property type="match status" value="1"/>
</dbReference>
<dbReference type="Pfam" id="PF00072">
    <property type="entry name" value="Response_reg"/>
    <property type="match status" value="2"/>
</dbReference>
<dbReference type="SMART" id="SM00448">
    <property type="entry name" value="REC"/>
    <property type="match status" value="2"/>
</dbReference>
<evidence type="ECO:0000256" key="2">
    <source>
        <dbReference type="PROSITE-ProRule" id="PRU00169"/>
    </source>
</evidence>
<sequence>MDPVQGNKIKVGRKILINELGKKITILDNLEDGSVDFLRAQHIYRLVHSLKGSAPVFGLIRIGHIADQLVKKWEWVNREDINLSEELIPSAIASSLTLVHELIEEYEISKKMIEVDRDEPVSTIQVSAHPGSRILIVDDDEALRSYLVKSLQSDGYIADGVHNIDNAKAKLYQNKYDLITLDLRMHPQSGYDLFYFLKEDPTLKWLPLIVLSGENDLQDKVRCLQLGADDYVTKPFQYEELAARIFSLLRRTMIFSQMAFRDPLTGIFNRRYFDNQMQLELKRIERFPAPISLAFIDIDRFKNINDTYGHSIGDLVLQAMAHTLQEYVRSTDLVARFGGEEFVIIFPNTTGQQAAALIQAVLDKIRRSPITEHEGQAYNITFSAGIAQWQPGVDVQKWIQVADETMYKAKEQGRNRCLLYDYSLEEVSTSAIRKRILIVDDDRMIRAILMSKLAHLPVDLMEATDGEEGLQILITEVVDLCLLDAIMPKMDGFGLLLALRDNKKALNEEMKVIMLSGRINDEDIARGLMLGADDYISKPFSMIELEAKVKKILQLE</sequence>
<dbReference type="InterPro" id="IPR008207">
    <property type="entry name" value="Sig_transdc_His_kin_Hpt_dom"/>
</dbReference>
<dbReference type="Gene3D" id="1.20.120.160">
    <property type="entry name" value="HPT domain"/>
    <property type="match status" value="1"/>
</dbReference>
<feature type="domain" description="Response regulatory" evidence="3">
    <location>
        <begin position="435"/>
        <end position="553"/>
    </location>
</feature>
<dbReference type="CDD" id="cd17574">
    <property type="entry name" value="REC_OmpR"/>
    <property type="match status" value="1"/>
</dbReference>
<protein>
    <submittedName>
        <fullName evidence="6">Diguanylate cyclase</fullName>
    </submittedName>
</protein>
<dbReference type="InterPro" id="IPR001789">
    <property type="entry name" value="Sig_transdc_resp-reg_receiver"/>
</dbReference>
<dbReference type="PANTHER" id="PTHR45138:SF9">
    <property type="entry name" value="DIGUANYLATE CYCLASE DGCM-RELATED"/>
    <property type="match status" value="1"/>
</dbReference>
<dbReference type="Gene3D" id="3.30.70.270">
    <property type="match status" value="1"/>
</dbReference>
<name>A0A6B8RM81_9BACL</name>
<keyword evidence="2" id="KW-0597">Phosphoprotein</keyword>
<dbReference type="PANTHER" id="PTHR45138">
    <property type="entry name" value="REGULATORY COMPONENTS OF SENSORY TRANSDUCTION SYSTEM"/>
    <property type="match status" value="1"/>
</dbReference>
<dbReference type="GO" id="GO:1902201">
    <property type="term" value="P:negative regulation of bacterial-type flagellum-dependent cell motility"/>
    <property type="evidence" value="ECO:0007669"/>
    <property type="project" value="TreeGrafter"/>
</dbReference>